<name>A0AAV8QLB8_ENSVE</name>
<comment type="caution">
    <text evidence="3">The sequence shown here is derived from an EMBL/GenBank/DDBJ whole genome shotgun (WGS) entry which is preliminary data.</text>
</comment>
<evidence type="ECO:0000313" key="4">
    <source>
        <dbReference type="Proteomes" id="UP001222027"/>
    </source>
</evidence>
<evidence type="ECO:0000256" key="2">
    <source>
        <dbReference type="SAM" id="Phobius"/>
    </source>
</evidence>
<organism evidence="3 4">
    <name type="scientific">Ensete ventricosum</name>
    <name type="common">Abyssinian banana</name>
    <name type="synonym">Musa ensete</name>
    <dbReference type="NCBI Taxonomy" id="4639"/>
    <lineage>
        <taxon>Eukaryota</taxon>
        <taxon>Viridiplantae</taxon>
        <taxon>Streptophyta</taxon>
        <taxon>Embryophyta</taxon>
        <taxon>Tracheophyta</taxon>
        <taxon>Spermatophyta</taxon>
        <taxon>Magnoliopsida</taxon>
        <taxon>Liliopsida</taxon>
        <taxon>Zingiberales</taxon>
        <taxon>Musaceae</taxon>
        <taxon>Ensete</taxon>
    </lineage>
</organism>
<feature type="transmembrane region" description="Helical" evidence="2">
    <location>
        <begin position="28"/>
        <end position="49"/>
    </location>
</feature>
<reference evidence="3 4" key="1">
    <citation type="submission" date="2022-12" db="EMBL/GenBank/DDBJ databases">
        <title>Chromosome-scale assembly of the Ensete ventricosum genome.</title>
        <authorList>
            <person name="Dussert Y."/>
            <person name="Stocks J."/>
            <person name="Wendawek A."/>
            <person name="Woldeyes F."/>
            <person name="Nichols R.A."/>
            <person name="Borrell J.S."/>
        </authorList>
    </citation>
    <scope>NUCLEOTIDE SEQUENCE [LARGE SCALE GENOMIC DNA]</scope>
    <source>
        <strain evidence="4">cv. Maze</strain>
        <tissue evidence="3">Seeds</tissue>
    </source>
</reference>
<proteinExistence type="predicted"/>
<protein>
    <submittedName>
        <fullName evidence="3">Uncharacterized protein</fullName>
    </submittedName>
</protein>
<dbReference type="EMBL" id="JAQQAF010000006">
    <property type="protein sequence ID" value="KAJ8477419.1"/>
    <property type="molecule type" value="Genomic_DNA"/>
</dbReference>
<evidence type="ECO:0000256" key="1">
    <source>
        <dbReference type="SAM" id="MobiDB-lite"/>
    </source>
</evidence>
<keyword evidence="2" id="KW-0472">Membrane</keyword>
<feature type="transmembrane region" description="Helical" evidence="2">
    <location>
        <begin position="64"/>
        <end position="84"/>
    </location>
</feature>
<keyword evidence="4" id="KW-1185">Reference proteome</keyword>
<feature type="compositionally biased region" description="Basic and acidic residues" evidence="1">
    <location>
        <begin position="1"/>
        <end position="12"/>
    </location>
</feature>
<feature type="region of interest" description="Disordered" evidence="1">
    <location>
        <begin position="1"/>
        <end position="21"/>
    </location>
</feature>
<sequence>MEDRNEGEGRDGRRWRRKKRVEEEMKPNCGSTILLNSLMVAFLCLFGIADEEITLSFPLMSKTWSMLITLLTLVALTCLQILLYRGKPATSNISASSSG</sequence>
<gene>
    <name evidence="3" type="ORF">OPV22_021146</name>
</gene>
<keyword evidence="2" id="KW-1133">Transmembrane helix</keyword>
<evidence type="ECO:0000313" key="3">
    <source>
        <dbReference type="EMBL" id="KAJ8477419.1"/>
    </source>
</evidence>
<keyword evidence="2" id="KW-0812">Transmembrane</keyword>
<dbReference type="AlphaFoldDB" id="A0AAV8QLB8"/>
<accession>A0AAV8QLB8</accession>
<dbReference type="Proteomes" id="UP001222027">
    <property type="component" value="Unassembled WGS sequence"/>
</dbReference>